<dbReference type="EMBL" id="BMEQ01000018">
    <property type="protein sequence ID" value="GGG64267.1"/>
    <property type="molecule type" value="Genomic_DNA"/>
</dbReference>
<reference evidence="1" key="1">
    <citation type="journal article" date="2014" name="Int. J. Syst. Evol. Microbiol.">
        <title>Complete genome sequence of Corynebacterium casei LMG S-19264T (=DSM 44701T), isolated from a smear-ripened cheese.</title>
        <authorList>
            <consortium name="US DOE Joint Genome Institute (JGI-PGF)"/>
            <person name="Walter F."/>
            <person name="Albersmeier A."/>
            <person name="Kalinowski J."/>
            <person name="Ruckert C."/>
        </authorList>
    </citation>
    <scope>NUCLEOTIDE SEQUENCE</scope>
    <source>
        <strain evidence="1">CGMCC 1.12187</strain>
    </source>
</reference>
<organism evidence="1 2">
    <name type="scientific">Kocuria dechangensis</name>
    <dbReference type="NCBI Taxonomy" id="1176249"/>
    <lineage>
        <taxon>Bacteria</taxon>
        <taxon>Bacillati</taxon>
        <taxon>Actinomycetota</taxon>
        <taxon>Actinomycetes</taxon>
        <taxon>Micrococcales</taxon>
        <taxon>Micrococcaceae</taxon>
        <taxon>Kocuria</taxon>
    </lineage>
</organism>
<dbReference type="PROSITE" id="PS51318">
    <property type="entry name" value="TAT"/>
    <property type="match status" value="1"/>
</dbReference>
<dbReference type="InterPro" id="IPR006311">
    <property type="entry name" value="TAT_signal"/>
</dbReference>
<dbReference type="Proteomes" id="UP000638848">
    <property type="component" value="Unassembled WGS sequence"/>
</dbReference>
<accession>A0A917H168</accession>
<name>A0A917H168_9MICC</name>
<sequence length="190" mass="19715">MRHHHPSVASTSAAPPSAISRRGLLTSGTALTALAVTGVTPSGGAAPAHAAVAPATQAVAGGLADANLFEILEPVRVVYSRSSIAGTPLVSYEDAGRQLSFRGEEITRVGATWGELVTVTIEHLADAFIRTFTLIVPTVRVAPGAEAEFETLGIETTDRSSAFVLPPGPSGALQSYRIHQLHGMAQHVTF</sequence>
<dbReference type="RefSeq" id="WP_188538590.1">
    <property type="nucleotide sequence ID" value="NZ_BMEQ01000018.1"/>
</dbReference>
<gene>
    <name evidence="1" type="ORF">GCM10011374_29800</name>
</gene>
<keyword evidence="2" id="KW-1185">Reference proteome</keyword>
<dbReference type="AlphaFoldDB" id="A0A917H168"/>
<evidence type="ECO:0000313" key="1">
    <source>
        <dbReference type="EMBL" id="GGG64267.1"/>
    </source>
</evidence>
<comment type="caution">
    <text evidence="1">The sequence shown here is derived from an EMBL/GenBank/DDBJ whole genome shotgun (WGS) entry which is preliminary data.</text>
</comment>
<reference evidence="1" key="2">
    <citation type="submission" date="2020-09" db="EMBL/GenBank/DDBJ databases">
        <authorList>
            <person name="Sun Q."/>
            <person name="Zhou Y."/>
        </authorList>
    </citation>
    <scope>NUCLEOTIDE SEQUENCE</scope>
    <source>
        <strain evidence="1">CGMCC 1.12187</strain>
    </source>
</reference>
<protein>
    <submittedName>
        <fullName evidence="1">Uncharacterized protein</fullName>
    </submittedName>
</protein>
<proteinExistence type="predicted"/>
<evidence type="ECO:0000313" key="2">
    <source>
        <dbReference type="Proteomes" id="UP000638848"/>
    </source>
</evidence>